<accession>A0ABY6JXJ8</accession>
<dbReference type="InterPro" id="IPR058912">
    <property type="entry name" value="HTH_animal"/>
</dbReference>
<dbReference type="EMBL" id="CP092863">
    <property type="protein sequence ID" value="UYV61346.1"/>
    <property type="molecule type" value="Genomic_DNA"/>
</dbReference>
<sequence length="649" mass="74161">MKEERKTCNGLAGRDQESYQKDLSKGLKYRPQAKTDAITIIAGVESSIFRLNHQEKFRIRQHTAAVLSDHNQTQHTYQINKNVLRSLSTNKDITITRSDKGSLTVIMNTSEYISKMDTILVDPLTFTPISIDDQNTATCSFKKEINNLLRKKIISSEECKNFLSNIMSKAYIYGLPKLHKEGIPLRPIIAYHLSPAAPLATYLAKILAPMLRDSDSPTTISSIPVFIGKLQQTTVTPDTIMVSFDVVNLYPSLPHQLILDCTTEFLIEQGCPTDTISKLIALIKISLCHSIFKFNQAYFKQTKGTPMGSPLSSPLSEIVMRKIDKRIVNIFPDDILIWSRYIDDTETCDSLAFLDIRITKTRNRYNTEVYYKPTFHPMYINFSSFCPLSHKINTVRTLSKRIYTHCNTEESKQRETNNIISNLMSSGYPKNFILRHFHNPSRTKIYDNYKSICTIPYSLQSIKIARELKNFGIRTYFSNTPSIGTILRNPITKDNTPRNTLQRNNAVYSIKCNDCDSVYVGETGRYIKDRIQEHDRNIRHNDPKSLIVQHISQTGHSFNTTDPRSHYSNIPHKHKRLVVEALLSLRYNSINRHVEDMLTDLDLTPLNNGENTYLSKSTGTESAIDITAINYNIAPTTQWKILRGAISDH</sequence>
<gene>
    <name evidence="2" type="ORF">LAZ67_1004494</name>
</gene>
<dbReference type="Proteomes" id="UP001235939">
    <property type="component" value="Chromosome 01"/>
</dbReference>
<dbReference type="Pfam" id="PF00078">
    <property type="entry name" value="RVT_1"/>
    <property type="match status" value="1"/>
</dbReference>
<proteinExistence type="predicted"/>
<dbReference type="InterPro" id="IPR036691">
    <property type="entry name" value="Endo/exonu/phosph_ase_sf"/>
</dbReference>
<organism evidence="2 3">
    <name type="scientific">Cordylochernes scorpioides</name>
    <dbReference type="NCBI Taxonomy" id="51811"/>
    <lineage>
        <taxon>Eukaryota</taxon>
        <taxon>Metazoa</taxon>
        <taxon>Ecdysozoa</taxon>
        <taxon>Arthropoda</taxon>
        <taxon>Chelicerata</taxon>
        <taxon>Arachnida</taxon>
        <taxon>Pseudoscorpiones</taxon>
        <taxon>Cheliferoidea</taxon>
        <taxon>Chernetidae</taxon>
        <taxon>Cordylochernes</taxon>
    </lineage>
</organism>
<keyword evidence="3" id="KW-1185">Reference proteome</keyword>
<evidence type="ECO:0000313" key="2">
    <source>
        <dbReference type="EMBL" id="UYV61346.1"/>
    </source>
</evidence>
<evidence type="ECO:0000313" key="3">
    <source>
        <dbReference type="Proteomes" id="UP001235939"/>
    </source>
</evidence>
<dbReference type="Pfam" id="PF26215">
    <property type="entry name" value="HTH_animal"/>
    <property type="match status" value="1"/>
</dbReference>
<reference evidence="2 3" key="1">
    <citation type="submission" date="2022-01" db="EMBL/GenBank/DDBJ databases">
        <title>A chromosomal length assembly of Cordylochernes scorpioides.</title>
        <authorList>
            <person name="Zeh D."/>
            <person name="Zeh J."/>
        </authorList>
    </citation>
    <scope>NUCLEOTIDE SEQUENCE [LARGE SCALE GENOMIC DNA]</scope>
    <source>
        <strain evidence="2">IN4F17</strain>
        <tissue evidence="2">Whole Body</tissue>
    </source>
</reference>
<dbReference type="CDD" id="cd10442">
    <property type="entry name" value="GIY-YIG_PLEs"/>
    <property type="match status" value="1"/>
</dbReference>
<dbReference type="InterPro" id="IPR000477">
    <property type="entry name" value="RT_dom"/>
</dbReference>
<dbReference type="PROSITE" id="PS50878">
    <property type="entry name" value="RT_POL"/>
    <property type="match status" value="1"/>
</dbReference>
<protein>
    <recommendedName>
        <fullName evidence="1">Reverse transcriptase domain-containing protein</fullName>
    </recommendedName>
</protein>
<dbReference type="SUPFAM" id="SSF56672">
    <property type="entry name" value="DNA/RNA polymerases"/>
    <property type="match status" value="1"/>
</dbReference>
<dbReference type="Gene3D" id="3.60.10.10">
    <property type="entry name" value="Endonuclease/exonuclease/phosphatase"/>
    <property type="match status" value="1"/>
</dbReference>
<dbReference type="InterPro" id="IPR043502">
    <property type="entry name" value="DNA/RNA_pol_sf"/>
</dbReference>
<name>A0ABY6JXJ8_9ARAC</name>
<feature type="domain" description="Reverse transcriptase" evidence="1">
    <location>
        <begin position="156"/>
        <end position="420"/>
    </location>
</feature>
<dbReference type="PANTHER" id="PTHR21301">
    <property type="entry name" value="REVERSE TRANSCRIPTASE"/>
    <property type="match status" value="1"/>
</dbReference>
<evidence type="ECO:0000259" key="1">
    <source>
        <dbReference type="PROSITE" id="PS50878"/>
    </source>
</evidence>
<dbReference type="PANTHER" id="PTHR21301:SF10">
    <property type="entry name" value="REVERSE TRANSCRIPTASE DOMAIN-CONTAINING PROTEIN"/>
    <property type="match status" value="1"/>
</dbReference>